<evidence type="ECO:0000256" key="5">
    <source>
        <dbReference type="SAM" id="MobiDB-lite"/>
    </source>
</evidence>
<comment type="subcellular location">
    <subcellularLocation>
        <location evidence="1">Mitochondrion</location>
    </subcellularLocation>
</comment>
<dbReference type="KEGG" id="tps:THAPSDRAFT_21376"/>
<evidence type="ECO:0000256" key="6">
    <source>
        <dbReference type="SAM" id="Phobius"/>
    </source>
</evidence>
<dbReference type="GO" id="GO:0005739">
    <property type="term" value="C:mitochondrion"/>
    <property type="evidence" value="ECO:0007669"/>
    <property type="project" value="UniProtKB-SubCell"/>
</dbReference>
<dbReference type="PANTHER" id="PTHR28018">
    <property type="entry name" value="RESPIRATORY SUPERCOMPLEX FACTOR 2, MITOCHONDRIAL"/>
    <property type="match status" value="1"/>
</dbReference>
<dbReference type="InterPro" id="IPR040153">
    <property type="entry name" value="Rcf2"/>
</dbReference>
<gene>
    <name evidence="8" type="ORF">THAPSDRAFT_21376</name>
</gene>
<reference evidence="8 9" key="2">
    <citation type="journal article" date="2008" name="Nature">
        <title>The Phaeodactylum genome reveals the evolutionary history of diatom genomes.</title>
        <authorList>
            <person name="Bowler C."/>
            <person name="Allen A.E."/>
            <person name="Badger J.H."/>
            <person name="Grimwood J."/>
            <person name="Jabbari K."/>
            <person name="Kuo A."/>
            <person name="Maheswari U."/>
            <person name="Martens C."/>
            <person name="Maumus F."/>
            <person name="Otillar R.P."/>
            <person name="Rayko E."/>
            <person name="Salamov A."/>
            <person name="Vandepoele K."/>
            <person name="Beszteri B."/>
            <person name="Gruber A."/>
            <person name="Heijde M."/>
            <person name="Katinka M."/>
            <person name="Mock T."/>
            <person name="Valentin K."/>
            <person name="Verret F."/>
            <person name="Berges J.A."/>
            <person name="Brownlee C."/>
            <person name="Cadoret J.P."/>
            <person name="Chiovitti A."/>
            <person name="Choi C.J."/>
            <person name="Coesel S."/>
            <person name="De Martino A."/>
            <person name="Detter J.C."/>
            <person name="Durkin C."/>
            <person name="Falciatore A."/>
            <person name="Fournet J."/>
            <person name="Haruta M."/>
            <person name="Huysman M.J."/>
            <person name="Jenkins B.D."/>
            <person name="Jiroutova K."/>
            <person name="Jorgensen R.E."/>
            <person name="Joubert Y."/>
            <person name="Kaplan A."/>
            <person name="Kroger N."/>
            <person name="Kroth P.G."/>
            <person name="La Roche J."/>
            <person name="Lindquist E."/>
            <person name="Lommer M."/>
            <person name="Martin-Jezequel V."/>
            <person name="Lopez P.J."/>
            <person name="Lucas S."/>
            <person name="Mangogna M."/>
            <person name="McGinnis K."/>
            <person name="Medlin L.K."/>
            <person name="Montsant A."/>
            <person name="Oudot-Le Secq M.P."/>
            <person name="Napoli C."/>
            <person name="Obornik M."/>
            <person name="Parker M.S."/>
            <person name="Petit J.L."/>
            <person name="Porcel B.M."/>
            <person name="Poulsen N."/>
            <person name="Robison M."/>
            <person name="Rychlewski L."/>
            <person name="Rynearson T.A."/>
            <person name="Schmutz J."/>
            <person name="Shapiro H."/>
            <person name="Siaut M."/>
            <person name="Stanley M."/>
            <person name="Sussman M.R."/>
            <person name="Taylor A.R."/>
            <person name="Vardi A."/>
            <person name="von Dassow P."/>
            <person name="Vyverman W."/>
            <person name="Willis A."/>
            <person name="Wyrwicz L.S."/>
            <person name="Rokhsar D.S."/>
            <person name="Weissenbach J."/>
            <person name="Armbrust E.V."/>
            <person name="Green B.R."/>
            <person name="Van de Peer Y."/>
            <person name="Grigoriev I.V."/>
        </authorList>
    </citation>
    <scope>NUCLEOTIDE SEQUENCE [LARGE SCALE GENOMIC DNA]</scope>
    <source>
        <strain evidence="8 9">CCMP1335</strain>
    </source>
</reference>
<dbReference type="Proteomes" id="UP000001449">
    <property type="component" value="Chromosome 2"/>
</dbReference>
<keyword evidence="9" id="KW-1185">Reference proteome</keyword>
<protein>
    <recommendedName>
        <fullName evidence="7">HIG1 domain-containing protein</fullName>
    </recommendedName>
</protein>
<keyword evidence="3 6" id="KW-1133">Transmembrane helix</keyword>
<dbReference type="HOGENOM" id="CLU_861845_0_0_1"/>
<feature type="region of interest" description="Disordered" evidence="5">
    <location>
        <begin position="291"/>
        <end position="318"/>
    </location>
</feature>
<dbReference type="InParanoid" id="B8BV05"/>
<dbReference type="GO" id="GO:0033617">
    <property type="term" value="P:mitochondrial respiratory chain complex IV assembly"/>
    <property type="evidence" value="ECO:0000318"/>
    <property type="project" value="GO_Central"/>
</dbReference>
<name>B8BV05_THAPS</name>
<accession>B8BV05</accession>
<evidence type="ECO:0000313" key="9">
    <source>
        <dbReference type="Proteomes" id="UP000001449"/>
    </source>
</evidence>
<organism evidence="8 9">
    <name type="scientific">Thalassiosira pseudonana</name>
    <name type="common">Marine diatom</name>
    <name type="synonym">Cyclotella nana</name>
    <dbReference type="NCBI Taxonomy" id="35128"/>
    <lineage>
        <taxon>Eukaryota</taxon>
        <taxon>Sar</taxon>
        <taxon>Stramenopiles</taxon>
        <taxon>Ochrophyta</taxon>
        <taxon>Bacillariophyta</taxon>
        <taxon>Coscinodiscophyceae</taxon>
        <taxon>Thalassiosirophycidae</taxon>
        <taxon>Thalassiosirales</taxon>
        <taxon>Thalassiosiraceae</taxon>
        <taxon>Thalassiosira</taxon>
    </lineage>
</organism>
<dbReference type="PANTHER" id="PTHR28018:SF3">
    <property type="entry name" value="RESPIRATORY SUPERCOMPLEX FACTOR 2, MITOCHONDRIAL"/>
    <property type="match status" value="1"/>
</dbReference>
<dbReference type="OMA" id="RMHEMAS"/>
<dbReference type="RefSeq" id="XP_002287933.1">
    <property type="nucleotide sequence ID" value="XM_002287897.1"/>
</dbReference>
<dbReference type="PROSITE" id="PS51503">
    <property type="entry name" value="HIG1"/>
    <property type="match status" value="1"/>
</dbReference>
<dbReference type="EMBL" id="CM000639">
    <property type="protein sequence ID" value="EED95376.1"/>
    <property type="molecule type" value="Genomic_DNA"/>
</dbReference>
<feature type="transmembrane region" description="Helical" evidence="6">
    <location>
        <begin position="21"/>
        <end position="41"/>
    </location>
</feature>
<feature type="domain" description="HIG1" evidence="7">
    <location>
        <begin position="171"/>
        <end position="262"/>
    </location>
</feature>
<dbReference type="eggNOG" id="ENOG502SFV5">
    <property type="taxonomic scope" value="Eukaryota"/>
</dbReference>
<proteinExistence type="predicted"/>
<evidence type="ECO:0000256" key="2">
    <source>
        <dbReference type="ARBA" id="ARBA00022692"/>
    </source>
</evidence>
<evidence type="ECO:0000256" key="1">
    <source>
        <dbReference type="ARBA" id="ARBA00004173"/>
    </source>
</evidence>
<keyword evidence="2 6" id="KW-0812">Transmembrane</keyword>
<dbReference type="GO" id="GO:0098803">
    <property type="term" value="C:respiratory chain complex"/>
    <property type="evidence" value="ECO:0000318"/>
    <property type="project" value="GO_Central"/>
</dbReference>
<reference evidence="8 9" key="1">
    <citation type="journal article" date="2004" name="Science">
        <title>The genome of the diatom Thalassiosira pseudonana: ecology, evolution, and metabolism.</title>
        <authorList>
            <person name="Armbrust E.V."/>
            <person name="Berges J.A."/>
            <person name="Bowler C."/>
            <person name="Green B.R."/>
            <person name="Martinez D."/>
            <person name="Putnam N.H."/>
            <person name="Zhou S."/>
            <person name="Allen A.E."/>
            <person name="Apt K.E."/>
            <person name="Bechner M."/>
            <person name="Brzezinski M.A."/>
            <person name="Chaal B.K."/>
            <person name="Chiovitti A."/>
            <person name="Davis A.K."/>
            <person name="Demarest M.S."/>
            <person name="Detter J.C."/>
            <person name="Glavina T."/>
            <person name="Goodstein D."/>
            <person name="Hadi M.Z."/>
            <person name="Hellsten U."/>
            <person name="Hildebrand M."/>
            <person name="Jenkins B.D."/>
            <person name="Jurka J."/>
            <person name="Kapitonov V.V."/>
            <person name="Kroger N."/>
            <person name="Lau W.W."/>
            <person name="Lane T.W."/>
            <person name="Larimer F.W."/>
            <person name="Lippmeier J.C."/>
            <person name="Lucas S."/>
            <person name="Medina M."/>
            <person name="Montsant A."/>
            <person name="Obornik M."/>
            <person name="Parker M.S."/>
            <person name="Palenik B."/>
            <person name="Pazour G.J."/>
            <person name="Richardson P.M."/>
            <person name="Rynearson T.A."/>
            <person name="Saito M.A."/>
            <person name="Schwartz D.C."/>
            <person name="Thamatrakoln K."/>
            <person name="Valentin K."/>
            <person name="Vardi A."/>
            <person name="Wilkerson F.P."/>
            <person name="Rokhsar D.S."/>
        </authorList>
    </citation>
    <scope>NUCLEOTIDE SEQUENCE [LARGE SCALE GENOMIC DNA]</scope>
    <source>
        <strain evidence="8 9">CCMP1335</strain>
    </source>
</reference>
<keyword evidence="4 6" id="KW-0472">Membrane</keyword>
<evidence type="ECO:0000256" key="3">
    <source>
        <dbReference type="ARBA" id="ARBA00022989"/>
    </source>
</evidence>
<sequence>MPRSYTPQEHADVTVWESMKAGFISGGLAAIPTSMGLYAAMNFSPKFVKATNWQSRTALAIMPPLFAFAYVSSNPNHLYPRLLLRTLAAAESKLVHRMHEMASEAEHSKHMAEWTQQHVLKEHREQLKRMSTQKILAQPGMAGQKMIGATTVGDTNEEQEREIDAKFRESIVNSGVRVVPGSSLGVHHKIANFWQENPFKILAGIGIPSVLYIFRGKAGQEHLQMQMKVMHTRVLGQATVITMLLTLMGFKEYMDRTGKFITESDVEARVAQMQQSRIELLNRLQREKMEHEKVAEQRRKAHEADLKMRDAKKLLQDA</sequence>
<dbReference type="AlphaFoldDB" id="B8BV05"/>
<evidence type="ECO:0000313" key="8">
    <source>
        <dbReference type="EMBL" id="EED95376.1"/>
    </source>
</evidence>
<dbReference type="PaxDb" id="35128-Thaps21376"/>
<dbReference type="InterPro" id="IPR007667">
    <property type="entry name" value="Hypoxia_induced_domain"/>
</dbReference>
<dbReference type="GeneID" id="7446668"/>
<evidence type="ECO:0000256" key="4">
    <source>
        <dbReference type="ARBA" id="ARBA00023136"/>
    </source>
</evidence>
<evidence type="ECO:0000259" key="7">
    <source>
        <dbReference type="PROSITE" id="PS51503"/>
    </source>
</evidence>